<comment type="caution">
    <text evidence="5">The sequence shown here is derived from an EMBL/GenBank/DDBJ whole genome shotgun (WGS) entry which is preliminary data.</text>
</comment>
<dbReference type="SMART" id="SM00108">
    <property type="entry name" value="B_lectin"/>
    <property type="match status" value="1"/>
</dbReference>
<name>A0A6A1W7C9_9ROSI</name>
<evidence type="ECO:0000256" key="2">
    <source>
        <dbReference type="ARBA" id="ARBA00023157"/>
    </source>
</evidence>
<reference evidence="5 6" key="1">
    <citation type="journal article" date="2019" name="Plant Biotechnol. J.">
        <title>The red bayberry genome and genetic basis of sex determination.</title>
        <authorList>
            <person name="Jia H.M."/>
            <person name="Jia H.J."/>
            <person name="Cai Q.L."/>
            <person name="Wang Y."/>
            <person name="Zhao H.B."/>
            <person name="Yang W.F."/>
            <person name="Wang G.Y."/>
            <person name="Li Y.H."/>
            <person name="Zhan D.L."/>
            <person name="Shen Y.T."/>
            <person name="Niu Q.F."/>
            <person name="Chang L."/>
            <person name="Qiu J."/>
            <person name="Zhao L."/>
            <person name="Xie H.B."/>
            <person name="Fu W.Y."/>
            <person name="Jin J."/>
            <person name="Li X.W."/>
            <person name="Jiao Y."/>
            <person name="Zhou C.C."/>
            <person name="Tu T."/>
            <person name="Chai C.Y."/>
            <person name="Gao J.L."/>
            <person name="Fan L.J."/>
            <person name="van de Weg E."/>
            <person name="Wang J.Y."/>
            <person name="Gao Z.S."/>
        </authorList>
    </citation>
    <scope>NUCLEOTIDE SEQUENCE [LARGE SCALE GENOMIC DNA]</scope>
    <source>
        <tissue evidence="5">Leaves</tissue>
    </source>
</reference>
<protein>
    <submittedName>
        <fullName evidence="5">Epidermis-specific secreted glycoprotein EP1</fullName>
    </submittedName>
</protein>
<dbReference type="Pfam" id="PF01453">
    <property type="entry name" value="B_lectin"/>
    <property type="match status" value="1"/>
</dbReference>
<dbReference type="EMBL" id="RXIC02000021">
    <property type="protein sequence ID" value="KAB1221142.1"/>
    <property type="molecule type" value="Genomic_DNA"/>
</dbReference>
<keyword evidence="6" id="KW-1185">Reference proteome</keyword>
<dbReference type="Proteomes" id="UP000516437">
    <property type="component" value="Chromosome 3"/>
</dbReference>
<keyword evidence="3" id="KW-0325">Glycoprotein</keyword>
<dbReference type="AlphaFoldDB" id="A0A6A1W7C9"/>
<evidence type="ECO:0000256" key="1">
    <source>
        <dbReference type="ARBA" id="ARBA00022729"/>
    </source>
</evidence>
<dbReference type="InterPro" id="IPR036426">
    <property type="entry name" value="Bulb-type_lectin_dom_sf"/>
</dbReference>
<organism evidence="5 6">
    <name type="scientific">Morella rubra</name>
    <name type="common">Chinese bayberry</name>
    <dbReference type="NCBI Taxonomy" id="262757"/>
    <lineage>
        <taxon>Eukaryota</taxon>
        <taxon>Viridiplantae</taxon>
        <taxon>Streptophyta</taxon>
        <taxon>Embryophyta</taxon>
        <taxon>Tracheophyta</taxon>
        <taxon>Spermatophyta</taxon>
        <taxon>Magnoliopsida</taxon>
        <taxon>eudicotyledons</taxon>
        <taxon>Gunneridae</taxon>
        <taxon>Pentapetalae</taxon>
        <taxon>rosids</taxon>
        <taxon>fabids</taxon>
        <taxon>Fagales</taxon>
        <taxon>Myricaceae</taxon>
        <taxon>Morella</taxon>
    </lineage>
</organism>
<evidence type="ECO:0000313" key="6">
    <source>
        <dbReference type="Proteomes" id="UP000516437"/>
    </source>
</evidence>
<evidence type="ECO:0000259" key="4">
    <source>
        <dbReference type="PROSITE" id="PS50927"/>
    </source>
</evidence>
<proteinExistence type="predicted"/>
<gene>
    <name evidence="5" type="ORF">CJ030_MR3G024387</name>
</gene>
<dbReference type="SUPFAM" id="SSF51110">
    <property type="entry name" value="alpha-D-mannose-specific plant lectins"/>
    <property type="match status" value="1"/>
</dbReference>
<dbReference type="CDD" id="cd00028">
    <property type="entry name" value="B_lectin"/>
    <property type="match status" value="1"/>
</dbReference>
<accession>A0A6A1W7C9</accession>
<dbReference type="PANTHER" id="PTHR32444:SF10">
    <property type="entry name" value="CURCULIN-LIKE (MANNOSE-BINDING) LECTIN FAMILY PROTEIN-RELATED"/>
    <property type="match status" value="1"/>
</dbReference>
<dbReference type="PROSITE" id="PS50927">
    <property type="entry name" value="BULB_LECTIN"/>
    <property type="match status" value="1"/>
</dbReference>
<feature type="domain" description="Bulb-type lectin" evidence="4">
    <location>
        <begin position="1"/>
        <end position="82"/>
    </location>
</feature>
<evidence type="ECO:0000313" key="5">
    <source>
        <dbReference type="EMBL" id="KAB1221142.1"/>
    </source>
</evidence>
<keyword evidence="2" id="KW-1015">Disulfide bond</keyword>
<dbReference type="InterPro" id="IPR001480">
    <property type="entry name" value="Bulb-type_lectin_dom"/>
</dbReference>
<dbReference type="Gene3D" id="2.90.10.10">
    <property type="entry name" value="Bulb-type lectin domain"/>
    <property type="match status" value="1"/>
</dbReference>
<sequence length="160" mass="17819">MATTHLESLRHWVWEANRGNPVRKNATLTLGRDGNLVLADADGRVAWQTNTANKGVVGLELLPNGNLVLHDSKGKFIWQSFDHPTDTLLVEGVDHFGSKYTTGDSTTRKDCGRKYSANCKGAGYFYHKKTSKCRIAYDLNTLTKFTNATHVGYIKVPNHL</sequence>
<keyword evidence="1" id="KW-0732">Signal</keyword>
<dbReference type="OrthoDB" id="1884773at2759"/>
<evidence type="ECO:0000256" key="3">
    <source>
        <dbReference type="ARBA" id="ARBA00023180"/>
    </source>
</evidence>
<dbReference type="PANTHER" id="PTHR32444">
    <property type="entry name" value="BULB-TYPE LECTIN DOMAIN-CONTAINING PROTEIN"/>
    <property type="match status" value="1"/>
</dbReference>